<evidence type="ECO:0000256" key="9">
    <source>
        <dbReference type="ARBA" id="ARBA00022792"/>
    </source>
</evidence>
<dbReference type="AlphaFoldDB" id="D8WHF0"/>
<dbReference type="OrthoDB" id="539285at2759"/>
<dbReference type="InterPro" id="IPR008972">
    <property type="entry name" value="Cupredoxin"/>
</dbReference>
<geneLocation type="mitochondrion" evidence="22"/>
<dbReference type="InterPro" id="IPR036257">
    <property type="entry name" value="Cyt_c_oxidase_su2_TM_sf"/>
</dbReference>
<feature type="domain" description="Cytochrome oxidase subunit II transmembrane region profile" evidence="21">
    <location>
        <begin position="1"/>
        <end position="91"/>
    </location>
</feature>
<evidence type="ECO:0000313" key="22">
    <source>
        <dbReference type="EMBL" id="ACY09478.1"/>
    </source>
</evidence>
<dbReference type="SUPFAM" id="SSF49503">
    <property type="entry name" value="Cupredoxins"/>
    <property type="match status" value="1"/>
</dbReference>
<dbReference type="Gene3D" id="1.10.287.90">
    <property type="match status" value="1"/>
</dbReference>
<dbReference type="Gene3D" id="2.60.40.420">
    <property type="entry name" value="Cupredoxins - blue copper proteins"/>
    <property type="match status" value="1"/>
</dbReference>
<dbReference type="EMBL" id="GU097658">
    <property type="protein sequence ID" value="ACY09478.1"/>
    <property type="molecule type" value="Genomic_DNA"/>
</dbReference>
<reference evidence="22" key="2">
    <citation type="submission" date="2018-11" db="EMBL/GenBank/DDBJ databases">
        <authorList>
            <person name="Wei S.J."/>
            <person name="Chen X.X."/>
        </authorList>
    </citation>
    <scope>NUCLEOTIDE SEQUENCE</scope>
</reference>
<evidence type="ECO:0000256" key="5">
    <source>
        <dbReference type="ARBA" id="ARBA00022448"/>
    </source>
</evidence>
<dbReference type="PRINTS" id="PR01166">
    <property type="entry name" value="CYCOXIDASEII"/>
</dbReference>
<evidence type="ECO:0000256" key="18">
    <source>
        <dbReference type="RuleBase" id="RU000457"/>
    </source>
</evidence>
<keyword evidence="6 18" id="KW-0679">Respiratory chain</keyword>
<reference evidence="22" key="1">
    <citation type="journal article" date="2010" name="BMC Genomics">
        <title>Comparative mitogenomics of Braconidae (Insecta: Hymenoptera) and the phylogenetic utility of mitochondrial genomes with special reference to Holometabolous insects.</title>
        <authorList>
            <person name="Wei S.J."/>
            <person name="Shi M."/>
            <person name="Sharkey M.J."/>
            <person name="van Achterberg C."/>
            <person name="Chen X.X."/>
        </authorList>
    </citation>
    <scope>NUCLEOTIDE SEQUENCE</scope>
</reference>
<evidence type="ECO:0000256" key="17">
    <source>
        <dbReference type="ARBA" id="ARBA00049512"/>
    </source>
</evidence>
<comment type="similarity">
    <text evidence="2 18">Belongs to the cytochrome c oxidase subunit 2 family.</text>
</comment>
<evidence type="ECO:0000256" key="16">
    <source>
        <dbReference type="ARBA" id="ARBA00023136"/>
    </source>
</evidence>
<keyword evidence="9 18" id="KW-0999">Mitochondrion inner membrane</keyword>
<keyword evidence="10" id="KW-0460">Magnesium</keyword>
<keyword evidence="15 18" id="KW-0496">Mitochondrion</keyword>
<keyword evidence="16 18" id="KW-0472">Membrane</keyword>
<name>D8WHF0_APHGI</name>
<evidence type="ECO:0000256" key="3">
    <source>
        <dbReference type="ARBA" id="ARBA00011164"/>
    </source>
</evidence>
<dbReference type="InterPro" id="IPR011759">
    <property type="entry name" value="Cyt_c_oxidase_su2_TM_dom"/>
</dbReference>
<dbReference type="PROSITE" id="PS00078">
    <property type="entry name" value="COX2"/>
    <property type="match status" value="1"/>
</dbReference>
<dbReference type="InterPro" id="IPR045187">
    <property type="entry name" value="CcO_II"/>
</dbReference>
<evidence type="ECO:0000256" key="10">
    <source>
        <dbReference type="ARBA" id="ARBA00022842"/>
    </source>
</evidence>
<evidence type="ECO:0000256" key="7">
    <source>
        <dbReference type="ARBA" id="ARBA00022692"/>
    </source>
</evidence>
<keyword evidence="14 18" id="KW-0186">Copper</keyword>
<comment type="cofactor">
    <cofactor evidence="18">
        <name>Cu cation</name>
        <dbReference type="ChEBI" id="CHEBI:23378"/>
    </cofactor>
    <text evidence="18">Binds a copper A center.</text>
</comment>
<keyword evidence="12 18" id="KW-0249">Electron transport</keyword>
<keyword evidence="7 18" id="KW-0812">Transmembrane</keyword>
<feature type="transmembrane region" description="Helical" evidence="19">
    <location>
        <begin position="59"/>
        <end position="78"/>
    </location>
</feature>
<comment type="subcellular location">
    <subcellularLocation>
        <location evidence="1 18">Mitochondrion inner membrane</location>
        <topology evidence="1 18">Multi-pass membrane protein</topology>
    </subcellularLocation>
</comment>
<keyword evidence="5 18" id="KW-0813">Transport</keyword>
<evidence type="ECO:0000256" key="14">
    <source>
        <dbReference type="ARBA" id="ARBA00023008"/>
    </source>
</evidence>
<keyword evidence="13 19" id="KW-1133">Transmembrane helix</keyword>
<feature type="transmembrane region" description="Helical" evidence="19">
    <location>
        <begin position="26"/>
        <end position="47"/>
    </location>
</feature>
<comment type="subunit">
    <text evidence="3">Component of the cytochrome c oxidase (complex IV, CIV), a multisubunit enzyme composed of a catalytic core of 3 subunits and several supernumerary subunits. The complex exists as a monomer or a dimer and forms supercomplexes (SCs) in the inner mitochondrial membrane with ubiquinol-cytochrome c oxidoreductase (cytochrome b-c1 complex, complex III, CIII).</text>
</comment>
<evidence type="ECO:0000256" key="1">
    <source>
        <dbReference type="ARBA" id="ARBA00004448"/>
    </source>
</evidence>
<evidence type="ECO:0000256" key="4">
    <source>
        <dbReference type="ARBA" id="ARBA00015946"/>
    </source>
</evidence>
<evidence type="ECO:0000256" key="8">
    <source>
        <dbReference type="ARBA" id="ARBA00022723"/>
    </source>
</evidence>
<comment type="catalytic activity">
    <reaction evidence="17">
        <text>4 Fe(II)-[cytochrome c] + O2 + 8 H(+)(in) = 4 Fe(III)-[cytochrome c] + 2 H2O + 4 H(+)(out)</text>
        <dbReference type="Rhea" id="RHEA:11436"/>
        <dbReference type="Rhea" id="RHEA-COMP:10350"/>
        <dbReference type="Rhea" id="RHEA-COMP:14399"/>
        <dbReference type="ChEBI" id="CHEBI:15377"/>
        <dbReference type="ChEBI" id="CHEBI:15378"/>
        <dbReference type="ChEBI" id="CHEBI:15379"/>
        <dbReference type="ChEBI" id="CHEBI:29033"/>
        <dbReference type="ChEBI" id="CHEBI:29034"/>
        <dbReference type="EC" id="7.1.1.9"/>
    </reaction>
    <physiologicalReaction direction="left-to-right" evidence="17">
        <dbReference type="Rhea" id="RHEA:11437"/>
    </physiologicalReaction>
</comment>
<dbReference type="GO" id="GO:0004129">
    <property type="term" value="F:cytochrome-c oxidase activity"/>
    <property type="evidence" value="ECO:0007669"/>
    <property type="project" value="UniProtKB-EC"/>
</dbReference>
<gene>
    <name evidence="22" type="primary">COX2</name>
</gene>
<evidence type="ECO:0000256" key="15">
    <source>
        <dbReference type="ARBA" id="ARBA00023128"/>
    </source>
</evidence>
<dbReference type="InterPro" id="IPR001505">
    <property type="entry name" value="Copper_CuA"/>
</dbReference>
<dbReference type="InterPro" id="IPR002429">
    <property type="entry name" value="CcO_II-like_C"/>
</dbReference>
<dbReference type="CDD" id="cd13912">
    <property type="entry name" value="CcO_II_C"/>
    <property type="match status" value="1"/>
</dbReference>
<evidence type="ECO:0000256" key="19">
    <source>
        <dbReference type="SAM" id="Phobius"/>
    </source>
</evidence>
<dbReference type="GO" id="GO:0005743">
    <property type="term" value="C:mitochondrial inner membrane"/>
    <property type="evidence" value="ECO:0007669"/>
    <property type="project" value="UniProtKB-SubCell"/>
</dbReference>
<evidence type="ECO:0000256" key="13">
    <source>
        <dbReference type="ARBA" id="ARBA00022989"/>
    </source>
</evidence>
<dbReference type="InterPro" id="IPR034210">
    <property type="entry name" value="CcO_II_C"/>
</dbReference>
<dbReference type="SUPFAM" id="SSF81464">
    <property type="entry name" value="Cytochrome c oxidase subunit II-like, transmembrane region"/>
    <property type="match status" value="1"/>
</dbReference>
<evidence type="ECO:0000256" key="12">
    <source>
        <dbReference type="ARBA" id="ARBA00022982"/>
    </source>
</evidence>
<protein>
    <recommendedName>
        <fullName evidence="4 18">Cytochrome c oxidase subunit 2</fullName>
    </recommendedName>
</protein>
<sequence>MLNWYMFNFQDTNSYIMTLMTYFHDFIMMILFTIMIFIIYIMSWFFLNKFINRQIMHNQLLELIWTLIPMLILVFMAVPSLKILYMVEEIINPFMTLNILGHQWYWSYEYVDFKNLSFDSFMIQDNFIDLGNYRLLEVDNHLIIPYNMNIRFLVSSVDVIHSWAISSLGIKVDATPGRVNQIMSNLNRVGIFYGQCSEICGLNHSFMPIVLESTNLLFFFNWVKNFE</sequence>
<evidence type="ECO:0000256" key="11">
    <source>
        <dbReference type="ARBA" id="ARBA00022967"/>
    </source>
</evidence>
<evidence type="ECO:0000259" key="20">
    <source>
        <dbReference type="PROSITE" id="PS50857"/>
    </source>
</evidence>
<accession>D8WHF0</accession>
<dbReference type="PROSITE" id="PS50999">
    <property type="entry name" value="COX2_TM"/>
    <property type="match status" value="1"/>
</dbReference>
<dbReference type="GO" id="GO:0042773">
    <property type="term" value="P:ATP synthesis coupled electron transport"/>
    <property type="evidence" value="ECO:0007669"/>
    <property type="project" value="TreeGrafter"/>
</dbReference>
<evidence type="ECO:0000259" key="21">
    <source>
        <dbReference type="PROSITE" id="PS50999"/>
    </source>
</evidence>
<feature type="domain" description="Cytochrome oxidase subunit II copper A binding" evidence="20">
    <location>
        <begin position="92"/>
        <end position="225"/>
    </location>
</feature>
<dbReference type="Pfam" id="PF00116">
    <property type="entry name" value="COX2"/>
    <property type="match status" value="1"/>
</dbReference>
<dbReference type="FunFam" id="2.60.40.420:FF:000001">
    <property type="entry name" value="Cytochrome c oxidase subunit 2"/>
    <property type="match status" value="1"/>
</dbReference>
<dbReference type="GO" id="GO:0005507">
    <property type="term" value="F:copper ion binding"/>
    <property type="evidence" value="ECO:0007669"/>
    <property type="project" value="InterPro"/>
</dbReference>
<keyword evidence="8 18" id="KW-0479">Metal-binding</keyword>
<organism evidence="22">
    <name type="scientific">Aphidius gifuensis</name>
    <name type="common">Parasitoid wasp</name>
    <dbReference type="NCBI Taxonomy" id="684658"/>
    <lineage>
        <taxon>Eukaryota</taxon>
        <taxon>Metazoa</taxon>
        <taxon>Ecdysozoa</taxon>
        <taxon>Arthropoda</taxon>
        <taxon>Hexapoda</taxon>
        <taxon>Insecta</taxon>
        <taxon>Pterygota</taxon>
        <taxon>Neoptera</taxon>
        <taxon>Endopterygota</taxon>
        <taxon>Hymenoptera</taxon>
        <taxon>Apocrita</taxon>
        <taxon>Ichneumonoidea</taxon>
        <taxon>Braconidae</taxon>
        <taxon>Aphidiinae</taxon>
        <taxon>Aphidius</taxon>
    </lineage>
</organism>
<evidence type="ECO:0000256" key="6">
    <source>
        <dbReference type="ARBA" id="ARBA00022660"/>
    </source>
</evidence>
<dbReference type="PROSITE" id="PS50857">
    <property type="entry name" value="COX2_CUA"/>
    <property type="match status" value="1"/>
</dbReference>
<dbReference type="Pfam" id="PF02790">
    <property type="entry name" value="COX2_TM"/>
    <property type="match status" value="1"/>
</dbReference>
<evidence type="ECO:0000256" key="2">
    <source>
        <dbReference type="ARBA" id="ARBA00007866"/>
    </source>
</evidence>
<dbReference type="PANTHER" id="PTHR22888">
    <property type="entry name" value="CYTOCHROME C OXIDASE, SUBUNIT II"/>
    <property type="match status" value="1"/>
</dbReference>
<dbReference type="PANTHER" id="PTHR22888:SF9">
    <property type="entry name" value="CYTOCHROME C OXIDASE SUBUNIT 2"/>
    <property type="match status" value="1"/>
</dbReference>
<keyword evidence="11" id="KW-1278">Translocase</keyword>
<comment type="function">
    <text evidence="18">Component of the cytochrome c oxidase, the last enzyme in the mitochondrial electron transport chain which drives oxidative phosphorylation. The respiratory chain contains 3 multisubunit complexes succinate dehydrogenase (complex II, CII), ubiquinol-cytochrome c oxidoreductase (cytochrome b-c1 complex, complex III, CIII) and cytochrome c oxidase (complex IV, CIV), that cooperate to transfer electrons derived from NADH and succinate to molecular oxygen, creating an electrochemical gradient over the inner membrane that drives transmembrane transport and the ATP synthase. Cytochrome c oxidase is the component of the respiratory chain that catalyzes the reduction of oxygen to water. Electrons originating from reduced cytochrome c in the intermembrane space (IMS) are transferred via the dinuclear copper A center (CU(A)) of subunit 2 and heme A of subunit 1 to the active site in subunit 1, a binuclear center (BNC) formed by heme A3 and copper B (CU(B)). The BNC reduces molecular oxygen to 2 water molecules using 4 electrons from cytochrome c in the IMS and 4 protons from the mitochondrial matrix.</text>
</comment>
<proteinExistence type="inferred from homology"/>